<name>A0ABS2R4Y8_9BACI</name>
<evidence type="ECO:0000313" key="1">
    <source>
        <dbReference type="EMBL" id="MBM7714219.1"/>
    </source>
</evidence>
<accession>A0ABS2R4Y8</accession>
<proteinExistence type="predicted"/>
<gene>
    <name evidence="1" type="ORF">JOC94_001191</name>
</gene>
<evidence type="ECO:0000313" key="2">
    <source>
        <dbReference type="Proteomes" id="UP000823485"/>
    </source>
</evidence>
<comment type="caution">
    <text evidence="1">The sequence shown here is derived from an EMBL/GenBank/DDBJ whole genome shotgun (WGS) entry which is preliminary data.</text>
</comment>
<protein>
    <submittedName>
        <fullName evidence="1">Uncharacterized protein</fullName>
    </submittedName>
</protein>
<dbReference type="Proteomes" id="UP000823485">
    <property type="component" value="Unassembled WGS sequence"/>
</dbReference>
<dbReference type="RefSeq" id="WP_139345644.1">
    <property type="nucleotide sequence ID" value="NZ_JAFBFH010000006.1"/>
</dbReference>
<sequence>MHSSHNVYYVESSGHCTFDGVYYGIGTLLVASPEVTAKREQYLSKTWKNDGSQQNVYSYRLTFISSLLESAPKQVDNMKEHIEKATEKFFVGSCPSCENGKIQDNGKLYGCPGNREGCNFTENISRKKTI</sequence>
<reference evidence="1 2" key="1">
    <citation type="submission" date="2021-01" db="EMBL/GenBank/DDBJ databases">
        <title>Genomic Encyclopedia of Type Strains, Phase IV (KMG-IV): sequencing the most valuable type-strain genomes for metagenomic binning, comparative biology and taxonomic classification.</title>
        <authorList>
            <person name="Goeker M."/>
        </authorList>
    </citation>
    <scope>NUCLEOTIDE SEQUENCE [LARGE SCALE GENOMIC DNA]</scope>
    <source>
        <strain evidence="1 2">DSM 105453</strain>
    </source>
</reference>
<keyword evidence="2" id="KW-1185">Reference proteome</keyword>
<organism evidence="1 2">
    <name type="scientific">Siminovitchia thermophila</name>
    <dbReference type="NCBI Taxonomy" id="1245522"/>
    <lineage>
        <taxon>Bacteria</taxon>
        <taxon>Bacillati</taxon>
        <taxon>Bacillota</taxon>
        <taxon>Bacilli</taxon>
        <taxon>Bacillales</taxon>
        <taxon>Bacillaceae</taxon>
        <taxon>Siminovitchia</taxon>
    </lineage>
</organism>
<dbReference type="EMBL" id="JAFBFH010000006">
    <property type="protein sequence ID" value="MBM7714219.1"/>
    <property type="molecule type" value="Genomic_DNA"/>
</dbReference>